<dbReference type="Proteomes" id="UP001230188">
    <property type="component" value="Unassembled WGS sequence"/>
</dbReference>
<dbReference type="SMART" id="SM00320">
    <property type="entry name" value="WD40"/>
    <property type="match status" value="5"/>
</dbReference>
<dbReference type="Pfam" id="PF00400">
    <property type="entry name" value="WD40"/>
    <property type="match status" value="2"/>
</dbReference>
<dbReference type="PANTHER" id="PTHR19848">
    <property type="entry name" value="WD40 REPEAT PROTEIN"/>
    <property type="match status" value="1"/>
</dbReference>
<keyword evidence="2" id="KW-0677">Repeat</keyword>
<sequence>MRLLEGHLGRCFDCEVLGSLAITASEDGTAKVWEVSGKCVRTLEGHADEVLRVAWAPPAIAEVAGAPLAATGGADGTARLWRHASELRRFACSDQVYGLAWLSEWLATASDRVRLWDVSKTEVVAEWAYDGTVFDLAVCAEAFPTLVACATSDGTLRVCDYRAPDVSATVAPPGRPTAVAWHPRGDRLAASGLGAAWVYDARTWRIEDTKEDHAEDARVYGCAWLAGSLVSWAADGTLALSEGRLIDLGFPIFHACAAPDQELLAVGGADAAGCVFVPLRNE</sequence>
<dbReference type="PANTHER" id="PTHR19848:SF8">
    <property type="entry name" value="F-BOX AND WD REPEAT DOMAIN CONTAINING 7"/>
    <property type="match status" value="1"/>
</dbReference>
<keyword evidence="1 3" id="KW-0853">WD repeat</keyword>
<dbReference type="InterPro" id="IPR036322">
    <property type="entry name" value="WD40_repeat_dom_sf"/>
</dbReference>
<evidence type="ECO:0000313" key="4">
    <source>
        <dbReference type="EMBL" id="KAJ8598213.1"/>
    </source>
</evidence>
<evidence type="ECO:0000313" key="5">
    <source>
        <dbReference type="Proteomes" id="UP001230188"/>
    </source>
</evidence>
<evidence type="ECO:0000256" key="2">
    <source>
        <dbReference type="ARBA" id="ARBA00022737"/>
    </source>
</evidence>
<dbReference type="AlphaFoldDB" id="A0AAD7XGB2"/>
<name>A0AAD7XGB2_9STRA</name>
<dbReference type="PROSITE" id="PS50082">
    <property type="entry name" value="WD_REPEATS_2"/>
    <property type="match status" value="1"/>
</dbReference>
<dbReference type="InterPro" id="IPR015943">
    <property type="entry name" value="WD40/YVTN_repeat-like_dom_sf"/>
</dbReference>
<protein>
    <submittedName>
        <fullName evidence="4">Uncharacterized protein</fullName>
    </submittedName>
</protein>
<dbReference type="EMBL" id="JAQMWT010000684">
    <property type="protein sequence ID" value="KAJ8598213.1"/>
    <property type="molecule type" value="Genomic_DNA"/>
</dbReference>
<organism evidence="4 5">
    <name type="scientific">Chrysophaeum taylorii</name>
    <dbReference type="NCBI Taxonomy" id="2483200"/>
    <lineage>
        <taxon>Eukaryota</taxon>
        <taxon>Sar</taxon>
        <taxon>Stramenopiles</taxon>
        <taxon>Ochrophyta</taxon>
        <taxon>Pelagophyceae</taxon>
        <taxon>Pelagomonadales</taxon>
        <taxon>Pelagomonadaceae</taxon>
        <taxon>Chrysophaeum</taxon>
    </lineage>
</organism>
<evidence type="ECO:0000256" key="3">
    <source>
        <dbReference type="PROSITE-ProRule" id="PRU00221"/>
    </source>
</evidence>
<dbReference type="Gene3D" id="2.130.10.10">
    <property type="entry name" value="YVTN repeat-like/Quinoprotein amine dehydrogenase"/>
    <property type="match status" value="2"/>
</dbReference>
<feature type="repeat" description="WD" evidence="3">
    <location>
        <begin position="43"/>
        <end position="81"/>
    </location>
</feature>
<gene>
    <name evidence="4" type="ORF">CTAYLR_005513</name>
</gene>
<comment type="caution">
    <text evidence="4">The sequence shown here is derived from an EMBL/GenBank/DDBJ whole genome shotgun (WGS) entry which is preliminary data.</text>
</comment>
<evidence type="ECO:0000256" key="1">
    <source>
        <dbReference type="ARBA" id="ARBA00022574"/>
    </source>
</evidence>
<keyword evidence="5" id="KW-1185">Reference proteome</keyword>
<dbReference type="InterPro" id="IPR001680">
    <property type="entry name" value="WD40_rpt"/>
</dbReference>
<dbReference type="SUPFAM" id="SSF50978">
    <property type="entry name" value="WD40 repeat-like"/>
    <property type="match status" value="1"/>
</dbReference>
<reference evidence="4" key="1">
    <citation type="submission" date="2023-01" db="EMBL/GenBank/DDBJ databases">
        <title>Metagenome sequencing of chrysophaentin producing Chrysophaeum taylorii.</title>
        <authorList>
            <person name="Davison J."/>
            <person name="Bewley C."/>
        </authorList>
    </citation>
    <scope>NUCLEOTIDE SEQUENCE</scope>
    <source>
        <strain evidence="4">NIES-1699</strain>
    </source>
</reference>
<proteinExistence type="predicted"/>
<accession>A0AAD7XGB2</accession>